<dbReference type="AlphaFoldDB" id="A0A4Y2AHX6"/>
<gene>
    <name evidence="1" type="ORF">AVEN_92541_1</name>
</gene>
<dbReference type="InterPro" id="IPR029060">
    <property type="entry name" value="PIN-like_dom_sf"/>
</dbReference>
<evidence type="ECO:0008006" key="3">
    <source>
        <dbReference type="Google" id="ProtNLM"/>
    </source>
</evidence>
<reference evidence="1 2" key="1">
    <citation type="journal article" date="2019" name="Sci. Rep.">
        <title>Orb-weaving spider Araneus ventricosus genome elucidates the spidroin gene catalogue.</title>
        <authorList>
            <person name="Kono N."/>
            <person name="Nakamura H."/>
            <person name="Ohtoshi R."/>
            <person name="Moran D.A.P."/>
            <person name="Shinohara A."/>
            <person name="Yoshida Y."/>
            <person name="Fujiwara M."/>
            <person name="Mori M."/>
            <person name="Tomita M."/>
            <person name="Arakawa K."/>
        </authorList>
    </citation>
    <scope>NUCLEOTIDE SEQUENCE [LARGE SCALE GENOMIC DNA]</scope>
</reference>
<dbReference type="SUPFAM" id="SSF88723">
    <property type="entry name" value="PIN domain-like"/>
    <property type="match status" value="1"/>
</dbReference>
<accession>A0A4Y2AHX6</accession>
<dbReference type="EMBL" id="BGPR01000018">
    <property type="protein sequence ID" value="GBL79340.1"/>
    <property type="molecule type" value="Genomic_DNA"/>
</dbReference>
<proteinExistence type="predicted"/>
<name>A0A4Y2AHX6_ARAVE</name>
<evidence type="ECO:0000313" key="2">
    <source>
        <dbReference type="Proteomes" id="UP000499080"/>
    </source>
</evidence>
<sequence>MIHLQKICFEIEKFCDVKLTSSEHVDTRPSRIARDNEDAAKLFQWLSEHNPFPKIDVIMSIDLGIVGGNEVNCHLSEEIWRDMISKMTGKKFENVKFKRKGKVVTLASINSFVKICNISIVVDPHTLFHRLCIAKQSDNDLKAFFKFELASFPILFFTGESMRKGTKSLYTSFSAITEDVKPEGSQYVVVDGGHLLHKIVWRQQATFGAIADRYVQYLNNKYGQDIAVIFDGFLDDDKKSTKNCERLRRAAHFSPDVMFHEETVLKYTKEKLLANECNKKRFIELLKKALQKANICVQQAVEDADLTIVNTATSVALQYDYVRVVGDDIDLLVLLTALASTHTQFGQGKNKFISLFLKHEELLNTAAIFLNPQATTEQVTEAGGNVLVALYGGDPATQNLDELWYHSFVKAAAKTKFNLARLPPTTDAAQPHAMRSYHHGQTWLGNEKDPLKWGWMHTPSGLFPKKSEKDPAPESLLQCISCTCKKGCTNACGCRNAGLHCSLLCKHCIGQSCENPMPVILHNESEEGDAPAPIDMVDEQLECEDIEL</sequence>
<dbReference type="Gene3D" id="3.40.50.1010">
    <property type="entry name" value="5'-nuclease"/>
    <property type="match status" value="1"/>
</dbReference>
<comment type="caution">
    <text evidence="1">The sequence shown here is derived from an EMBL/GenBank/DDBJ whole genome shotgun (WGS) entry which is preliminary data.</text>
</comment>
<evidence type="ECO:0000313" key="1">
    <source>
        <dbReference type="EMBL" id="GBL79340.1"/>
    </source>
</evidence>
<dbReference type="Proteomes" id="UP000499080">
    <property type="component" value="Unassembled WGS sequence"/>
</dbReference>
<protein>
    <recommendedName>
        <fullName evidence="3">Tesmin/TSO1-like CXC domain-containing protein</fullName>
    </recommendedName>
</protein>
<organism evidence="1 2">
    <name type="scientific">Araneus ventricosus</name>
    <name type="common">Orbweaver spider</name>
    <name type="synonym">Epeira ventricosa</name>
    <dbReference type="NCBI Taxonomy" id="182803"/>
    <lineage>
        <taxon>Eukaryota</taxon>
        <taxon>Metazoa</taxon>
        <taxon>Ecdysozoa</taxon>
        <taxon>Arthropoda</taxon>
        <taxon>Chelicerata</taxon>
        <taxon>Arachnida</taxon>
        <taxon>Araneae</taxon>
        <taxon>Araneomorphae</taxon>
        <taxon>Entelegynae</taxon>
        <taxon>Araneoidea</taxon>
        <taxon>Araneidae</taxon>
        <taxon>Araneus</taxon>
    </lineage>
</organism>
<keyword evidence="2" id="KW-1185">Reference proteome</keyword>